<name>A0A420WXV7_9GAMM</name>
<dbReference type="CDD" id="cd16170">
    <property type="entry name" value="MvaT_DBD"/>
    <property type="match status" value="1"/>
</dbReference>
<dbReference type="RefSeq" id="WP_121171884.1">
    <property type="nucleotide sequence ID" value="NZ_RBIN01000003.1"/>
</dbReference>
<gene>
    <name evidence="4" type="ORF">C7446_0978</name>
</gene>
<sequence>MSLLNEYMQKEQQLRQLRDELQQLEQDQRLKSELEFKEKLEALMSEYDKSASDIIAILDPERRQSSQRETSSRSSGNASGGRRKRKLKVYRNPHTGEVVETRGGNHKTLKAWKEEYGNDTVENWVERTES</sequence>
<feature type="compositionally biased region" description="Low complexity" evidence="2">
    <location>
        <begin position="67"/>
        <end position="77"/>
    </location>
</feature>
<keyword evidence="5" id="KW-1185">Reference proteome</keyword>
<keyword evidence="1" id="KW-0175">Coiled coil</keyword>
<reference evidence="4 5" key="1">
    <citation type="submission" date="2018-10" db="EMBL/GenBank/DDBJ databases">
        <title>Genomic Encyclopedia of Type Strains, Phase IV (KMG-IV): sequencing the most valuable type-strain genomes for metagenomic binning, comparative biology and taxonomic classification.</title>
        <authorList>
            <person name="Goeker M."/>
        </authorList>
    </citation>
    <scope>NUCLEOTIDE SEQUENCE [LARGE SCALE GENOMIC DNA]</scope>
    <source>
        <strain evidence="4 5">DSM 23229</strain>
    </source>
</reference>
<dbReference type="Pfam" id="PF22055">
    <property type="entry name" value="MvaT_DBD"/>
    <property type="match status" value="1"/>
</dbReference>
<evidence type="ECO:0000313" key="4">
    <source>
        <dbReference type="EMBL" id="RKR06042.1"/>
    </source>
</evidence>
<comment type="caution">
    <text evidence="4">The sequence shown here is derived from an EMBL/GenBank/DDBJ whole genome shotgun (WGS) entry which is preliminary data.</text>
</comment>
<dbReference type="Proteomes" id="UP000281975">
    <property type="component" value="Unassembled WGS sequence"/>
</dbReference>
<proteinExistence type="predicted"/>
<feature type="compositionally biased region" description="Basic residues" evidence="2">
    <location>
        <begin position="81"/>
        <end position="91"/>
    </location>
</feature>
<accession>A0A420WXV7</accession>
<dbReference type="AlphaFoldDB" id="A0A420WXV7"/>
<dbReference type="EMBL" id="RBIN01000003">
    <property type="protein sequence ID" value="RKR06042.1"/>
    <property type="molecule type" value="Genomic_DNA"/>
</dbReference>
<evidence type="ECO:0000256" key="2">
    <source>
        <dbReference type="SAM" id="MobiDB-lite"/>
    </source>
</evidence>
<protein>
    <submittedName>
        <fullName evidence="4">H-NS family protein MvaT</fullName>
    </submittedName>
</protein>
<dbReference type="NCBIfam" id="NF041859">
    <property type="entry name" value="silencer_MvaTU"/>
    <property type="match status" value="1"/>
</dbReference>
<feature type="domain" description="MvaT DNA-binding" evidence="3">
    <location>
        <begin position="88"/>
        <end position="124"/>
    </location>
</feature>
<evidence type="ECO:0000259" key="3">
    <source>
        <dbReference type="Pfam" id="PF22055"/>
    </source>
</evidence>
<dbReference type="InterPro" id="IPR035616">
    <property type="entry name" value="MvaT_DBD"/>
</dbReference>
<dbReference type="OrthoDB" id="6367018at2"/>
<evidence type="ECO:0000256" key="1">
    <source>
        <dbReference type="SAM" id="Coils"/>
    </source>
</evidence>
<feature type="coiled-coil region" evidence="1">
    <location>
        <begin position="4"/>
        <end position="34"/>
    </location>
</feature>
<organism evidence="4 5">
    <name type="scientific">Kushneria sinocarnis</name>
    <dbReference type="NCBI Taxonomy" id="595502"/>
    <lineage>
        <taxon>Bacteria</taxon>
        <taxon>Pseudomonadati</taxon>
        <taxon>Pseudomonadota</taxon>
        <taxon>Gammaproteobacteria</taxon>
        <taxon>Oceanospirillales</taxon>
        <taxon>Halomonadaceae</taxon>
        <taxon>Kushneria</taxon>
    </lineage>
</organism>
<feature type="region of interest" description="Disordered" evidence="2">
    <location>
        <begin position="55"/>
        <end position="103"/>
    </location>
</feature>
<evidence type="ECO:0000313" key="5">
    <source>
        <dbReference type="Proteomes" id="UP000281975"/>
    </source>
</evidence>